<keyword evidence="2" id="KW-0217">Developmental protein</keyword>
<feature type="domain" description="BPTI/Kunitz inhibitor" evidence="13">
    <location>
        <begin position="2017"/>
        <end position="2067"/>
    </location>
</feature>
<dbReference type="SUPFAM" id="SSF82895">
    <property type="entry name" value="TSP-1 type 1 repeat"/>
    <property type="match status" value="7"/>
</dbReference>
<accession>E9G6Y4</accession>
<keyword evidence="4" id="KW-0646">Protease inhibitor</keyword>
<dbReference type="PROSITE" id="PS50900">
    <property type="entry name" value="PLAC"/>
    <property type="match status" value="1"/>
</dbReference>
<gene>
    <name evidence="17" type="ORF">DAPPUDRAFT_314628</name>
</gene>
<dbReference type="SMART" id="SM00408">
    <property type="entry name" value="IGc2"/>
    <property type="match status" value="3"/>
</dbReference>
<dbReference type="SMART" id="SM00217">
    <property type="entry name" value="WAP"/>
    <property type="match status" value="1"/>
</dbReference>
<feature type="domain" description="Ig-like" evidence="14">
    <location>
        <begin position="2471"/>
        <end position="2543"/>
    </location>
</feature>
<dbReference type="PROSITE" id="PS50279">
    <property type="entry name" value="BPTI_KUNITZ_2"/>
    <property type="match status" value="11"/>
</dbReference>
<sequence>MGEKSRLVAGRENQGQSTRHKRQNPGGRSSYILTDFIGVPDPEADVISLQSTKETGKWSDWSEPSECSRTCGGGVSSQSRECRTSSSDSQCVGATRRHHSCNIQDCPADTQDFRSEQCSRFNGVPFENRFYEWVPYTRAPNKCELNCMPKGERFYYRHRRKVIDGTLCDEQEGTDVCVAGQCLPVGCDSMLGSTAKEDQCRVCGGDGTTCTSVNGIAEQNDFQTGYNDVLLIPVGATNIKIREVKSSNNYLAIRNTTGHYYLNGNWRIDFPREMKFAGCTFHYERKPHAFIAPETITALGPTTEALYVVLLYQEPNPGIEYEYSFPKDVSLPTGGDSYSWIYGAWSDCSAGCGGGVQTRNVSCAKTSDFEMVSDDLCDPQLQPVVNRTCASDACDPSWFIGNWTNCSSNCQAGIQFRTVYCQQVVAGSMQSVINDSVCVNAIGPTPSSTQECNKEAVCPQFHIGDWGPCDKLCGDGTRHRKITCFRKVDDRIEKLEDSDCEGEVPSRTESCTKRPCEGVDWITSPWSGCKNKCGLEFETRQAQCVSPKGTVYPDEFCHAYRRPALNRTCAEATKCKHVWFASQWSECSADCGTGIQTRWVFCGTMDGASPTKVDDENCDPAKRYENSTECHVPPEECKGAWFSGPWSECSKTCGSGSRTRPILCLANNVTVKIDQCGSDTIPSSEEKCNTQACSEETTPDTTTEMSLVEVCEEVEVDDEEGEEEEIGEEVIEDPIVESSGSNLGMEPSSGSGSSSDGSGMDTTTDSTMDTTMDSTKDSSMESNMESSSGDLAVDMSAEGSGDMGSESSGLGLVLGGMTAPPTVMEGSSEPEGLVRKRRRRQAPAEELILSNEGSGSGMGSSMGSGLGSGIILGESGSGIDGMDSSELEVEEEMSVIETKNGLLQSENVLPVDAKPSSKKPAKNETTTKKPTKDAKETSTVKPTKDAKETSTVKPSKDAKKETSTQKPTKDAKKETSTQKPSKDAKKDVTTVKPAKSVKKPGVEVIESDIMKTGTKAPPKSKAKSFPGKKKKVKECRVVTQEKLTCDKTEYGCCSDGVTPAKGPFEAGCPKYETCEDAEFKCCPDGVTPAKGSNNEGCFTDACKTSLFGCCPDGSTPSEGNDNEGCPEPTTLPPPTTMSSMGEDLIPVSCKQSEFGCCPDQMTTATGPDNQGCFQCEPSEVEGSGSGSGSGSGAGPECNSCDDTKFGCCPDNLRAAKGPNGEGCEPVESGSGEIGSGDDVPKTESEINCAETEFGCCPNSTIAATGPGSAGCDSLCAETTFGCCDDNVTSAHGPDKKGCCLNTEFGCCPDNIGVATGPKLEGCNCEVTQFGCCPDNITPARGEKLEGCGCLYTEHTCCPDSYTPAAGPNYQGCGCNTFEFGCCPDLITVAKGPNLEGCGCENTAHGCCQDERTPAHGPQFEGCTCESSKHGCCYDGVTASQGPNYEGCPSKPKLSGEICALDKDRGSCRNFTVGWFFDMEYGGCSRFWYGGCDGNDNRFPTQDDCKAHCVEPIGIEACSLPRVAGPCEGNYPSWYHDTTTGSCKQFRYGGCLGNTNRFSTREDCNQQCIAPKLLDKCEKPQDAGGCQGTFQRWSYDKTSMTCQEFNWGGCQGNENNFLSERECHLRCKDTSRSRVSAEERCNMTADYGRCQGNQLRWHFDSKSRHCHSFLYSGCGGNANRFESYQACASICKEAPRTPKTTTPEPYQLTTLRTNDTDSCLLPRAEGPCSEKKSRWYYDQAERRCMPFYFGGCQGNANNFESQNACEESCRALSLVTEEDTCRMPRVIGDCKEFTERWYYDEADEECRAFLFGGCNGNANNFDSMDSCNQRCKSTVSPIVPESAKPIDEDFRTEFCFLPKQEGSCDESVLQWFYDRPEGVCKQFIYKGCDGNQNRFADRQECESRCSQSQDVCILPRVVGPCSGSFRQWYYDAGSDNCYEFDYGGCQGNPNRFNNAQECQNRCQRVRPITTTSTEAPYVPYPEREDDREREREPEPERRPDERERERERDRYPTGGDICGLEVEPGPCRASVPAWYFNRQTSRCEAFSYGGCDGNANRFHSEEQCERQCGSFRGQDVCRLPPDRGPCRGSFRKYYFDRSSLQCLELVYGGCRGNGNRFSSLEECQSLCLQRAEVAPPGNVTSDANSVVCRLPMDVGPCRERYDRWYFDSERSTCQPFVYGGCAGNMNRFKSFESCTTFCSPSDRTRPAEPAPSYPSPSTSNENEIDVGPPESNNKPYDSEPCSEANANCRAISCPYGIERFTSNSGCDECRCYEPCRGYSCPEGTECQAELVRDESDPNQSATRIQPACRQVNKEGQCPSIQRRGSNCEEECRSDANCQGDHKCCFNGCGRSCLAPATTYDEPTTTTPAPARGTPPRIVDGETRVAAEEGSVGEMPCEATGSPKPTIYWRRANGEAVNDEGKFKIQSNGSLNIIGVHRSDAGMYTCIADNGVGSSALKQIQFEVKSVTVVTLGSPIIIHCHAYGWPRPSVTWWRGERMLPLSSERYEQFRDYSLLVRRVSFRDLGPYTCQAYNGYGRPSSHTMILQAIGPVYSVDADEIEFRRYLIPPPQPDPRLLLTTTTTTPAPFRPRPTPPSSYYTLPPQRPNLVAPNARAWAERSNYPVDSDIQIHCDVQGYPQPTVTWYKDNNPILPTDRVSVTGNNTLIITGAEGSDSGSYRCEAVNLLGDSTSIISVVVEGVYLHPNCTDNPFFANCKLIVKARFCTNKYYARFCCKSCTLAGQLPATGPHLLDYKTGTSSASARRRK</sequence>
<feature type="region of interest" description="Disordered" evidence="12">
    <location>
        <begin position="1"/>
        <end position="31"/>
    </location>
</feature>
<evidence type="ECO:0000256" key="11">
    <source>
        <dbReference type="PIRSR" id="PIRSR613273-3"/>
    </source>
</evidence>
<dbReference type="InterPro" id="IPR010294">
    <property type="entry name" value="ADAMTS_spacer1"/>
</dbReference>
<dbReference type="KEGG" id="dpx:DAPPUDRAFT_314628"/>
<feature type="domain" description="Ig-like" evidence="14">
    <location>
        <begin position="2603"/>
        <end position="2695"/>
    </location>
</feature>
<feature type="domain" description="WAP" evidence="16">
    <location>
        <begin position="2309"/>
        <end position="2355"/>
    </location>
</feature>
<dbReference type="FunFam" id="4.10.410.10:FF:000020">
    <property type="entry name" value="Collagen, type VI, alpha 3"/>
    <property type="match status" value="4"/>
</dbReference>
<dbReference type="Pfam" id="PF13927">
    <property type="entry name" value="Ig_3"/>
    <property type="match status" value="2"/>
</dbReference>
<dbReference type="SMART" id="SM00131">
    <property type="entry name" value="KU"/>
    <property type="match status" value="11"/>
</dbReference>
<evidence type="ECO:0000259" key="15">
    <source>
        <dbReference type="PROSITE" id="PS50900"/>
    </source>
</evidence>
<dbReference type="InterPro" id="IPR013098">
    <property type="entry name" value="Ig_I-set"/>
</dbReference>
<feature type="compositionally biased region" description="Acidic residues" evidence="12">
    <location>
        <begin position="714"/>
        <end position="735"/>
    </location>
</feature>
<feature type="disulfide bond" evidence="11">
    <location>
        <begin position="82"/>
        <end position="91"/>
    </location>
</feature>
<dbReference type="SMART" id="SM00209">
    <property type="entry name" value="TSP1"/>
    <property type="match status" value="7"/>
</dbReference>
<dbReference type="FunFam" id="4.10.410.10:FF:000011">
    <property type="entry name" value="Tissue factor pathway inhibitor"/>
    <property type="match status" value="2"/>
</dbReference>
<keyword evidence="18" id="KW-1185">Reference proteome</keyword>
<dbReference type="GO" id="GO:0005576">
    <property type="term" value="C:extracellular region"/>
    <property type="evidence" value="ECO:0007669"/>
    <property type="project" value="InterPro"/>
</dbReference>
<feature type="compositionally biased region" description="Low complexity" evidence="12">
    <location>
        <begin position="780"/>
        <end position="811"/>
    </location>
</feature>
<dbReference type="PANTHER" id="PTHR45938">
    <property type="entry name" value="ACP24A4-RELATED"/>
    <property type="match status" value="1"/>
</dbReference>
<feature type="disulfide bond" evidence="11">
    <location>
        <begin position="71"/>
        <end position="106"/>
    </location>
</feature>
<dbReference type="InterPro" id="IPR013273">
    <property type="entry name" value="ADAMTS/ADAMTS-like"/>
</dbReference>
<dbReference type="STRING" id="6669.E9G6Y4"/>
<feature type="compositionally biased region" description="Acidic residues" evidence="12">
    <location>
        <begin position="883"/>
        <end position="894"/>
    </location>
</feature>
<feature type="domain" description="BPTI/Kunitz inhibitor" evidence="13">
    <location>
        <begin position="1911"/>
        <end position="1961"/>
    </location>
</feature>
<dbReference type="GO" id="GO:0004867">
    <property type="term" value="F:serine-type endopeptidase inhibitor activity"/>
    <property type="evidence" value="ECO:0007669"/>
    <property type="project" value="UniProtKB-KW"/>
</dbReference>
<feature type="domain" description="BPTI/Kunitz inhibitor" evidence="13">
    <location>
        <begin position="2076"/>
        <end position="2126"/>
    </location>
</feature>
<organism evidence="17 18">
    <name type="scientific">Daphnia pulex</name>
    <name type="common">Water flea</name>
    <dbReference type="NCBI Taxonomy" id="6669"/>
    <lineage>
        <taxon>Eukaryota</taxon>
        <taxon>Metazoa</taxon>
        <taxon>Ecdysozoa</taxon>
        <taxon>Arthropoda</taxon>
        <taxon>Crustacea</taxon>
        <taxon>Branchiopoda</taxon>
        <taxon>Diplostraca</taxon>
        <taxon>Cladocera</taxon>
        <taxon>Anomopoda</taxon>
        <taxon>Daphniidae</taxon>
        <taxon>Daphnia</taxon>
    </lineage>
</organism>
<evidence type="ECO:0000256" key="6">
    <source>
        <dbReference type="ARBA" id="ARBA00022737"/>
    </source>
</evidence>
<evidence type="ECO:0000256" key="8">
    <source>
        <dbReference type="ARBA" id="ARBA00022900"/>
    </source>
</evidence>
<evidence type="ECO:0000259" key="14">
    <source>
        <dbReference type="PROSITE" id="PS50835"/>
    </source>
</evidence>
<dbReference type="Pfam" id="PF19030">
    <property type="entry name" value="TSP1_ADAMTS"/>
    <property type="match status" value="5"/>
</dbReference>
<dbReference type="InterPro" id="IPR036880">
    <property type="entry name" value="Kunitz_BPTI_sf"/>
</dbReference>
<dbReference type="Pfam" id="PF00090">
    <property type="entry name" value="TSP_1"/>
    <property type="match status" value="1"/>
</dbReference>
<dbReference type="PROSITE" id="PS51390">
    <property type="entry name" value="WAP"/>
    <property type="match status" value="1"/>
</dbReference>
<dbReference type="InterPro" id="IPR003599">
    <property type="entry name" value="Ig_sub"/>
</dbReference>
<protein>
    <recommendedName>
        <fullName evidence="19">Papilin</fullName>
    </recommendedName>
</protein>
<feature type="domain" description="BPTI/Kunitz inhibitor" evidence="13">
    <location>
        <begin position="1458"/>
        <end position="1508"/>
    </location>
</feature>
<dbReference type="PRINTS" id="PR01857">
    <property type="entry name" value="ADAMTSFAMILY"/>
</dbReference>
<evidence type="ECO:0000256" key="7">
    <source>
        <dbReference type="ARBA" id="ARBA00022869"/>
    </source>
</evidence>
<dbReference type="FunFam" id="4.10.410.10:FF:000005">
    <property type="entry name" value="Pancreatic trypsin inhibitor"/>
    <property type="match status" value="1"/>
</dbReference>
<keyword evidence="10" id="KW-0393">Immunoglobulin domain</keyword>
<dbReference type="CDD" id="cd00109">
    <property type="entry name" value="Kunitz-type"/>
    <property type="match status" value="9"/>
</dbReference>
<feature type="region of interest" description="Disordered" evidence="12">
    <location>
        <begin position="714"/>
        <end position="999"/>
    </location>
</feature>
<dbReference type="CDD" id="cd00199">
    <property type="entry name" value="WAP"/>
    <property type="match status" value="1"/>
</dbReference>
<feature type="domain" description="BPTI/Kunitz inhibitor" evidence="13">
    <location>
        <begin position="1854"/>
        <end position="1904"/>
    </location>
</feature>
<dbReference type="SMART" id="SM00409">
    <property type="entry name" value="IG"/>
    <property type="match status" value="3"/>
</dbReference>
<feature type="region of interest" description="Disordered" evidence="12">
    <location>
        <begin position="1972"/>
        <end position="2015"/>
    </location>
</feature>
<feature type="domain" description="PLAC" evidence="15">
    <location>
        <begin position="2699"/>
        <end position="2738"/>
    </location>
</feature>
<feature type="region of interest" description="Disordered" evidence="12">
    <location>
        <begin position="2578"/>
        <end position="2601"/>
    </location>
</feature>
<dbReference type="Gene3D" id="2.60.40.10">
    <property type="entry name" value="Immunoglobulins"/>
    <property type="match status" value="3"/>
</dbReference>
<dbReference type="InterPro" id="IPR000884">
    <property type="entry name" value="TSP1_rpt"/>
</dbReference>
<dbReference type="GO" id="GO:0030198">
    <property type="term" value="P:extracellular matrix organization"/>
    <property type="evidence" value="ECO:0007669"/>
    <property type="project" value="InterPro"/>
</dbReference>
<dbReference type="FunFam" id="2.60.40.10:FF:000032">
    <property type="entry name" value="palladin isoform X1"/>
    <property type="match status" value="2"/>
</dbReference>
<dbReference type="InterPro" id="IPR003598">
    <property type="entry name" value="Ig_sub2"/>
</dbReference>
<evidence type="ECO:0008006" key="19">
    <source>
        <dbReference type="Google" id="ProtNLM"/>
    </source>
</evidence>
<dbReference type="Gene3D" id="2.20.100.10">
    <property type="entry name" value="Thrombospondin type-1 (TSP1) repeat"/>
    <property type="match status" value="6"/>
</dbReference>
<dbReference type="Pfam" id="PF00014">
    <property type="entry name" value="Kunitz_BPTI"/>
    <property type="match status" value="11"/>
</dbReference>
<dbReference type="InterPro" id="IPR020901">
    <property type="entry name" value="Prtase_inh_Kunz-CS"/>
</dbReference>
<feature type="domain" description="BPTI/Kunitz inhibitor" evidence="13">
    <location>
        <begin position="2147"/>
        <end position="2197"/>
    </location>
</feature>
<dbReference type="InterPro" id="IPR036383">
    <property type="entry name" value="TSP1_rpt_sf"/>
</dbReference>
<feature type="domain" description="Ig-like" evidence="14">
    <location>
        <begin position="2374"/>
        <end position="2463"/>
    </location>
</feature>
<dbReference type="PROSITE" id="PS50092">
    <property type="entry name" value="TSP1"/>
    <property type="match status" value="6"/>
</dbReference>
<dbReference type="Pfam" id="PF00095">
    <property type="entry name" value="WAP"/>
    <property type="match status" value="1"/>
</dbReference>
<feature type="domain" description="BPTI/Kunitz inhibitor" evidence="13">
    <location>
        <begin position="1576"/>
        <end position="1626"/>
    </location>
</feature>
<dbReference type="FunFam" id="2.20.100.10:FF:000005">
    <property type="entry name" value="ADAM metallopeptidase with thrombospondin type 1 motif 9"/>
    <property type="match status" value="1"/>
</dbReference>
<keyword evidence="5" id="KW-0732">Signal</keyword>
<dbReference type="InParanoid" id="E9G6Y4"/>
<feature type="region of interest" description="Disordered" evidence="12">
    <location>
        <begin position="2199"/>
        <end position="2237"/>
    </location>
</feature>
<dbReference type="InterPro" id="IPR002223">
    <property type="entry name" value="Kunitz_BPTI"/>
</dbReference>
<feature type="domain" description="BPTI/Kunitz inhibitor" evidence="13">
    <location>
        <begin position="1640"/>
        <end position="1690"/>
    </location>
</feature>
<evidence type="ECO:0000313" key="17">
    <source>
        <dbReference type="EMBL" id="EFX84732.1"/>
    </source>
</evidence>
<dbReference type="OrthoDB" id="5950222at2759"/>
<dbReference type="SUPFAM" id="SSF48726">
    <property type="entry name" value="Immunoglobulin"/>
    <property type="match status" value="3"/>
</dbReference>
<evidence type="ECO:0000256" key="12">
    <source>
        <dbReference type="SAM" id="MobiDB-lite"/>
    </source>
</evidence>
<dbReference type="InterPro" id="IPR036645">
    <property type="entry name" value="Elafin-like_sf"/>
</dbReference>
<evidence type="ECO:0000259" key="16">
    <source>
        <dbReference type="PROSITE" id="PS51390"/>
    </source>
</evidence>
<evidence type="ECO:0000256" key="10">
    <source>
        <dbReference type="ARBA" id="ARBA00023319"/>
    </source>
</evidence>
<dbReference type="FunFam" id="4.10.410.10:FF:000004">
    <property type="entry name" value="Tissue factor pathway inhibitor"/>
    <property type="match status" value="1"/>
</dbReference>
<dbReference type="EMBL" id="GL732534">
    <property type="protein sequence ID" value="EFX84732.1"/>
    <property type="molecule type" value="Genomic_DNA"/>
</dbReference>
<dbReference type="SUPFAM" id="SSF57256">
    <property type="entry name" value="Elafin-like"/>
    <property type="match status" value="1"/>
</dbReference>
<keyword evidence="7" id="KW-0084">Basement membrane</keyword>
<dbReference type="InterPro" id="IPR008197">
    <property type="entry name" value="WAP_dom"/>
</dbReference>
<dbReference type="InterPro" id="IPR013783">
    <property type="entry name" value="Ig-like_fold"/>
</dbReference>
<dbReference type="CDD" id="cd00096">
    <property type="entry name" value="Ig"/>
    <property type="match status" value="1"/>
</dbReference>
<keyword evidence="8" id="KW-0722">Serine protease inhibitor</keyword>
<dbReference type="CDD" id="cd22639">
    <property type="entry name" value="Kunitz_papilin_lacunin-like"/>
    <property type="match status" value="1"/>
</dbReference>
<dbReference type="InterPro" id="IPR010909">
    <property type="entry name" value="PLAC"/>
</dbReference>
<dbReference type="eggNOG" id="KOG4475">
    <property type="taxonomic scope" value="Eukaryota"/>
</dbReference>
<evidence type="ECO:0000259" key="13">
    <source>
        <dbReference type="PROSITE" id="PS50279"/>
    </source>
</evidence>
<feature type="compositionally biased region" description="Basic and acidic residues" evidence="12">
    <location>
        <begin position="921"/>
        <end position="989"/>
    </location>
</feature>
<evidence type="ECO:0000256" key="5">
    <source>
        <dbReference type="ARBA" id="ARBA00022729"/>
    </source>
</evidence>
<keyword evidence="9 11" id="KW-1015">Disulfide bond</keyword>
<dbReference type="PANTHER" id="PTHR45938:SF11">
    <property type="entry name" value="WAP, KAZAL, IMMUNOGLOBULIN, KUNITZ AND NTR DOMAIN-CONTAINING PROTEIN 2-LIKE"/>
    <property type="match status" value="1"/>
</dbReference>
<dbReference type="Pfam" id="PF05986">
    <property type="entry name" value="ADAMTS_spacer1"/>
    <property type="match status" value="1"/>
</dbReference>
<dbReference type="InterPro" id="IPR036179">
    <property type="entry name" value="Ig-like_dom_sf"/>
</dbReference>
<dbReference type="InterPro" id="IPR007110">
    <property type="entry name" value="Ig-like_dom"/>
</dbReference>
<evidence type="ECO:0000256" key="2">
    <source>
        <dbReference type="ARBA" id="ARBA00022473"/>
    </source>
</evidence>
<proteinExistence type="predicted"/>
<feature type="domain" description="BPTI/Kunitz inhibitor" evidence="13">
    <location>
        <begin position="1718"/>
        <end position="1768"/>
    </location>
</feature>
<keyword evidence="7" id="KW-0272">Extracellular matrix</keyword>
<evidence type="ECO:0000256" key="4">
    <source>
        <dbReference type="ARBA" id="ARBA00022690"/>
    </source>
</evidence>
<feature type="disulfide bond" evidence="11">
    <location>
        <begin position="67"/>
        <end position="101"/>
    </location>
</feature>
<comment type="subcellular location">
    <subcellularLocation>
        <location evidence="1">Secreted</location>
        <location evidence="1">Extracellular space</location>
        <location evidence="1">Extracellular matrix</location>
        <location evidence="1">Basement membrane</location>
    </subcellularLocation>
</comment>
<dbReference type="GO" id="GO:0005604">
    <property type="term" value="C:basement membrane"/>
    <property type="evidence" value="ECO:0007669"/>
    <property type="project" value="UniProtKB-SubCell"/>
</dbReference>
<dbReference type="Gene3D" id="2.60.120.830">
    <property type="match status" value="1"/>
</dbReference>
<dbReference type="FunCoup" id="E9G6Y4">
    <property type="interactions" value="15"/>
</dbReference>
<name>E9G6Y4_DAPPU</name>
<dbReference type="Pfam" id="PF07679">
    <property type="entry name" value="I-set"/>
    <property type="match status" value="1"/>
</dbReference>
<evidence type="ECO:0000256" key="3">
    <source>
        <dbReference type="ARBA" id="ARBA00022525"/>
    </source>
</evidence>
<feature type="domain" description="BPTI/Kunitz inhibitor" evidence="13">
    <location>
        <begin position="1780"/>
        <end position="1830"/>
    </location>
</feature>
<dbReference type="OMA" id="IVMLVQD"/>
<dbReference type="Pfam" id="PF08686">
    <property type="entry name" value="PLAC"/>
    <property type="match status" value="1"/>
</dbReference>
<dbReference type="HOGENOM" id="CLU_000391_0_0_1"/>
<feature type="compositionally biased region" description="Basic and acidic residues" evidence="12">
    <location>
        <begin position="1980"/>
        <end position="2010"/>
    </location>
</feature>
<evidence type="ECO:0000256" key="1">
    <source>
        <dbReference type="ARBA" id="ARBA00004302"/>
    </source>
</evidence>
<keyword evidence="6" id="KW-0677">Repeat</keyword>
<dbReference type="MEROPS" id="I17.003"/>
<feature type="domain" description="BPTI/Kunitz inhibitor" evidence="13">
    <location>
        <begin position="1517"/>
        <end position="1567"/>
    </location>
</feature>
<dbReference type="PROSITE" id="PS50835">
    <property type="entry name" value="IG_LIKE"/>
    <property type="match status" value="3"/>
</dbReference>
<feature type="compositionally biased region" description="Low complexity" evidence="12">
    <location>
        <begin position="748"/>
        <end position="773"/>
    </location>
</feature>
<feature type="region of interest" description="Disordered" evidence="12">
    <location>
        <begin position="1218"/>
        <end position="1241"/>
    </location>
</feature>
<dbReference type="SUPFAM" id="SSF57362">
    <property type="entry name" value="BPTI-like"/>
    <property type="match status" value="11"/>
</dbReference>
<evidence type="ECO:0000313" key="18">
    <source>
        <dbReference type="Proteomes" id="UP000000305"/>
    </source>
</evidence>
<dbReference type="PhylomeDB" id="E9G6Y4"/>
<dbReference type="eggNOG" id="KOG4597">
    <property type="taxonomic scope" value="Eukaryota"/>
</dbReference>
<feature type="compositionally biased region" description="Gly residues" evidence="12">
    <location>
        <begin position="854"/>
        <end position="879"/>
    </location>
</feature>
<dbReference type="FunFam" id="2.60.120.830:FF:000001">
    <property type="entry name" value="A disintegrin and metalloproteinase with thrombospondin motifs 1"/>
    <property type="match status" value="1"/>
</dbReference>
<dbReference type="PRINTS" id="PR00759">
    <property type="entry name" value="BASICPTASE"/>
</dbReference>
<dbReference type="PROSITE" id="PS00280">
    <property type="entry name" value="BPTI_KUNITZ_1"/>
    <property type="match status" value="8"/>
</dbReference>
<keyword evidence="3" id="KW-0964">Secreted</keyword>
<dbReference type="Gene3D" id="4.10.410.10">
    <property type="entry name" value="Pancreatic trypsin inhibitor Kunitz domain"/>
    <property type="match status" value="11"/>
</dbReference>
<dbReference type="Proteomes" id="UP000000305">
    <property type="component" value="Unassembled WGS sequence"/>
</dbReference>
<evidence type="ECO:0000256" key="9">
    <source>
        <dbReference type="ARBA" id="ARBA00023157"/>
    </source>
</evidence>
<reference evidence="17 18" key="1">
    <citation type="journal article" date="2011" name="Science">
        <title>The ecoresponsive genome of Daphnia pulex.</title>
        <authorList>
            <person name="Colbourne J.K."/>
            <person name="Pfrender M.E."/>
            <person name="Gilbert D."/>
            <person name="Thomas W.K."/>
            <person name="Tucker A."/>
            <person name="Oakley T.H."/>
            <person name="Tokishita S."/>
            <person name="Aerts A."/>
            <person name="Arnold G.J."/>
            <person name="Basu M.K."/>
            <person name="Bauer D.J."/>
            <person name="Caceres C.E."/>
            <person name="Carmel L."/>
            <person name="Casola C."/>
            <person name="Choi J.H."/>
            <person name="Detter J.C."/>
            <person name="Dong Q."/>
            <person name="Dusheyko S."/>
            <person name="Eads B.D."/>
            <person name="Frohlich T."/>
            <person name="Geiler-Samerotte K.A."/>
            <person name="Gerlach D."/>
            <person name="Hatcher P."/>
            <person name="Jogdeo S."/>
            <person name="Krijgsveld J."/>
            <person name="Kriventseva E.V."/>
            <person name="Kultz D."/>
            <person name="Laforsch C."/>
            <person name="Lindquist E."/>
            <person name="Lopez J."/>
            <person name="Manak J.R."/>
            <person name="Muller J."/>
            <person name="Pangilinan J."/>
            <person name="Patwardhan R.P."/>
            <person name="Pitluck S."/>
            <person name="Pritham E.J."/>
            <person name="Rechtsteiner A."/>
            <person name="Rho M."/>
            <person name="Rogozin I.B."/>
            <person name="Sakarya O."/>
            <person name="Salamov A."/>
            <person name="Schaack S."/>
            <person name="Shapiro H."/>
            <person name="Shiga Y."/>
            <person name="Skalitzky C."/>
            <person name="Smith Z."/>
            <person name="Souvorov A."/>
            <person name="Sung W."/>
            <person name="Tang Z."/>
            <person name="Tsuchiya D."/>
            <person name="Tu H."/>
            <person name="Vos H."/>
            <person name="Wang M."/>
            <person name="Wolf Y.I."/>
            <person name="Yamagata H."/>
            <person name="Yamada T."/>
            <person name="Ye Y."/>
            <person name="Shaw J.R."/>
            <person name="Andrews J."/>
            <person name="Crease T.J."/>
            <person name="Tang H."/>
            <person name="Lucas S.M."/>
            <person name="Robertson H.M."/>
            <person name="Bork P."/>
            <person name="Koonin E.V."/>
            <person name="Zdobnov E.M."/>
            <person name="Grigoriev I.V."/>
            <person name="Lynch M."/>
            <person name="Boore J.L."/>
        </authorList>
    </citation>
    <scope>NUCLEOTIDE SEQUENCE [LARGE SCALE GENOMIC DNA]</scope>
</reference>